<evidence type="ECO:0000256" key="1">
    <source>
        <dbReference type="SAM" id="Phobius"/>
    </source>
</evidence>
<feature type="transmembrane region" description="Helical" evidence="1">
    <location>
        <begin position="79"/>
        <end position="97"/>
    </location>
</feature>
<evidence type="ECO:0000313" key="2">
    <source>
        <dbReference type="EMBL" id="MBB5082272.1"/>
    </source>
</evidence>
<dbReference type="Proteomes" id="UP000568380">
    <property type="component" value="Unassembled WGS sequence"/>
</dbReference>
<protein>
    <submittedName>
        <fullName evidence="2">Uncharacterized protein</fullName>
    </submittedName>
</protein>
<dbReference type="RefSeq" id="WP_184970368.1">
    <property type="nucleotide sequence ID" value="NZ_JACHIN010000013.1"/>
</dbReference>
<evidence type="ECO:0000313" key="3">
    <source>
        <dbReference type="Proteomes" id="UP000568380"/>
    </source>
</evidence>
<accession>A0A7W8EKX2</accession>
<feature type="transmembrane region" description="Helical" evidence="1">
    <location>
        <begin position="6"/>
        <end position="28"/>
    </location>
</feature>
<name>A0A7W8EKX2_9ACTN</name>
<keyword evidence="1" id="KW-1133">Transmembrane helix</keyword>
<feature type="transmembrane region" description="Helical" evidence="1">
    <location>
        <begin position="109"/>
        <end position="130"/>
    </location>
</feature>
<proteinExistence type="predicted"/>
<reference evidence="2 3" key="1">
    <citation type="submission" date="2020-08" db="EMBL/GenBank/DDBJ databases">
        <title>Genomic Encyclopedia of Type Strains, Phase IV (KMG-IV): sequencing the most valuable type-strain genomes for metagenomic binning, comparative biology and taxonomic classification.</title>
        <authorList>
            <person name="Goeker M."/>
        </authorList>
    </citation>
    <scope>NUCLEOTIDE SEQUENCE [LARGE SCALE GENOMIC DNA]</scope>
    <source>
        <strain evidence="2 3">DSM 45385</strain>
    </source>
</reference>
<dbReference type="AlphaFoldDB" id="A0A7W8EKX2"/>
<gene>
    <name evidence="2" type="ORF">HNR40_007767</name>
</gene>
<keyword evidence="3" id="KW-1185">Reference proteome</keyword>
<comment type="caution">
    <text evidence="2">The sequence shown here is derived from an EMBL/GenBank/DDBJ whole genome shotgun (WGS) entry which is preliminary data.</text>
</comment>
<keyword evidence="1" id="KW-0472">Membrane</keyword>
<organism evidence="2 3">
    <name type="scientific">Nonomuraea endophytica</name>
    <dbReference type="NCBI Taxonomy" id="714136"/>
    <lineage>
        <taxon>Bacteria</taxon>
        <taxon>Bacillati</taxon>
        <taxon>Actinomycetota</taxon>
        <taxon>Actinomycetes</taxon>
        <taxon>Streptosporangiales</taxon>
        <taxon>Streptosporangiaceae</taxon>
        <taxon>Nonomuraea</taxon>
    </lineage>
</organism>
<sequence>MNELVPVLVVLFVVVLALLSVLQLGLVYGAPWGSLAWGGRHRVLPGPLRVGSGIALVLYVAFAVVVLDRAGWIDVVAEPVAGIGTWAVFGFAALSVIPNAVSRSKPERYVGTSAAFMLAAASLVVALNGAPTT</sequence>
<dbReference type="EMBL" id="JACHIN010000013">
    <property type="protein sequence ID" value="MBB5082272.1"/>
    <property type="molecule type" value="Genomic_DNA"/>
</dbReference>
<feature type="transmembrane region" description="Helical" evidence="1">
    <location>
        <begin position="48"/>
        <end position="67"/>
    </location>
</feature>
<keyword evidence="1" id="KW-0812">Transmembrane</keyword>